<dbReference type="Proteomes" id="UP001558613">
    <property type="component" value="Unassembled WGS sequence"/>
</dbReference>
<sequence length="150" mass="16741">MSLKCTLTSGISCGGLLQVSRQRLIRSTDLHGTSVRVHLSVDPEDVAALRRAKEGELVAKKTGHISERAISARITQRELALHCRRRTRGVEETTRLIGALIDLFDSAEGKDTLGFLSDPNGSSRYGRNSRNMYSVFKTQRTFRCTLRRGH</sequence>
<evidence type="ECO:0000313" key="2">
    <source>
        <dbReference type="Proteomes" id="UP001558613"/>
    </source>
</evidence>
<comment type="caution">
    <text evidence="1">The sequence shown here is derived from an EMBL/GenBank/DDBJ whole genome shotgun (WGS) entry which is preliminary data.</text>
</comment>
<proteinExistence type="predicted"/>
<keyword evidence="2" id="KW-1185">Reference proteome</keyword>
<dbReference type="PANTHER" id="PTHR24401">
    <property type="entry name" value="SI:CH211-243P7.3-RELATED"/>
    <property type="match status" value="1"/>
</dbReference>
<evidence type="ECO:0000313" key="1">
    <source>
        <dbReference type="EMBL" id="KAL1269658.1"/>
    </source>
</evidence>
<organism evidence="1 2">
    <name type="scientific">Cirrhinus molitorella</name>
    <name type="common">mud carp</name>
    <dbReference type="NCBI Taxonomy" id="172907"/>
    <lineage>
        <taxon>Eukaryota</taxon>
        <taxon>Metazoa</taxon>
        <taxon>Chordata</taxon>
        <taxon>Craniata</taxon>
        <taxon>Vertebrata</taxon>
        <taxon>Euteleostomi</taxon>
        <taxon>Actinopterygii</taxon>
        <taxon>Neopterygii</taxon>
        <taxon>Teleostei</taxon>
        <taxon>Ostariophysi</taxon>
        <taxon>Cypriniformes</taxon>
        <taxon>Cyprinidae</taxon>
        <taxon>Labeoninae</taxon>
        <taxon>Labeonini</taxon>
        <taxon>Cirrhinus</taxon>
    </lineage>
</organism>
<protein>
    <submittedName>
        <fullName evidence="1">Uncharacterized protein</fullName>
    </submittedName>
</protein>
<gene>
    <name evidence="1" type="ORF">QQF64_031947</name>
</gene>
<accession>A0ABR3MYD7</accession>
<dbReference type="PANTHER" id="PTHR24401:SF29">
    <property type="entry name" value="SI:CH211-243P7.3-RELATED"/>
    <property type="match status" value="1"/>
</dbReference>
<dbReference type="EMBL" id="JAYMGO010000008">
    <property type="protein sequence ID" value="KAL1269658.1"/>
    <property type="molecule type" value="Genomic_DNA"/>
</dbReference>
<name>A0ABR3MYD7_9TELE</name>
<reference evidence="1 2" key="1">
    <citation type="submission" date="2023-09" db="EMBL/GenBank/DDBJ databases">
        <authorList>
            <person name="Wang M."/>
        </authorList>
    </citation>
    <scope>NUCLEOTIDE SEQUENCE [LARGE SCALE GENOMIC DNA]</scope>
    <source>
        <strain evidence="1">GT-2023</strain>
        <tissue evidence="1">Liver</tissue>
    </source>
</reference>